<protein>
    <submittedName>
        <fullName evidence="1">Uncharacterized protein</fullName>
    </submittedName>
</protein>
<evidence type="ECO:0000313" key="1">
    <source>
        <dbReference type="EMBL" id="GBG29792.1"/>
    </source>
</evidence>
<dbReference type="AlphaFoldDB" id="A0A2R5GFT9"/>
<sequence>MLYFVHERLLTFTQALGVCTEGFAAITNHILALGLVAEGRDAGTRERDERALEIWCSTSAALSATDEVEAYLQRGERGVAMLLELGKEYVPDAAIKCCSEGIDVARTTSRAIRRAHGDQFFKATLSLARASATIAAHAAAIDLAKPRHA</sequence>
<evidence type="ECO:0000313" key="2">
    <source>
        <dbReference type="Proteomes" id="UP000241890"/>
    </source>
</evidence>
<reference evidence="1 2" key="1">
    <citation type="submission" date="2017-12" db="EMBL/GenBank/DDBJ databases">
        <title>Sequencing, de novo assembly and annotation of complete genome of a new Thraustochytrid species, strain FCC1311.</title>
        <authorList>
            <person name="Sedici K."/>
            <person name="Godart F."/>
            <person name="Aiese Cigliano R."/>
            <person name="Sanseverino W."/>
            <person name="Barakat M."/>
            <person name="Ortet P."/>
            <person name="Marechal E."/>
            <person name="Cagnac O."/>
            <person name="Amato A."/>
        </authorList>
    </citation>
    <scope>NUCLEOTIDE SEQUENCE [LARGE SCALE GENOMIC DNA]</scope>
</reference>
<dbReference type="EMBL" id="BEYU01000066">
    <property type="protein sequence ID" value="GBG29792.1"/>
    <property type="molecule type" value="Genomic_DNA"/>
</dbReference>
<dbReference type="InParanoid" id="A0A2R5GFT9"/>
<comment type="caution">
    <text evidence="1">The sequence shown here is derived from an EMBL/GenBank/DDBJ whole genome shotgun (WGS) entry which is preliminary data.</text>
</comment>
<dbReference type="Proteomes" id="UP000241890">
    <property type="component" value="Unassembled WGS sequence"/>
</dbReference>
<organism evidence="1 2">
    <name type="scientific">Hondaea fermentalgiana</name>
    <dbReference type="NCBI Taxonomy" id="2315210"/>
    <lineage>
        <taxon>Eukaryota</taxon>
        <taxon>Sar</taxon>
        <taxon>Stramenopiles</taxon>
        <taxon>Bigyra</taxon>
        <taxon>Labyrinthulomycetes</taxon>
        <taxon>Thraustochytrida</taxon>
        <taxon>Thraustochytriidae</taxon>
        <taxon>Hondaea</taxon>
    </lineage>
</organism>
<accession>A0A2R5GFT9</accession>
<keyword evidence="2" id="KW-1185">Reference proteome</keyword>
<proteinExistence type="predicted"/>
<gene>
    <name evidence="1" type="ORF">FCC1311_060122</name>
</gene>
<name>A0A2R5GFT9_9STRA</name>